<dbReference type="EMBL" id="CP150096">
    <property type="protein sequence ID" value="WZN45825.1"/>
    <property type="molecule type" value="Genomic_DNA"/>
</dbReference>
<evidence type="ECO:0000313" key="4">
    <source>
        <dbReference type="EMBL" id="WZN45825.1"/>
    </source>
</evidence>
<dbReference type="PIRSF" id="PIRSF018266">
    <property type="entry name" value="FecR"/>
    <property type="match status" value="1"/>
</dbReference>
<dbReference type="Proteomes" id="UP001449657">
    <property type="component" value="Chromosome"/>
</dbReference>
<feature type="domain" description="FecR protein" evidence="2">
    <location>
        <begin position="171"/>
        <end position="267"/>
    </location>
</feature>
<organism evidence="4 5">
    <name type="scientific">Chitinophaga caseinilytica</name>
    <dbReference type="NCBI Taxonomy" id="2267521"/>
    <lineage>
        <taxon>Bacteria</taxon>
        <taxon>Pseudomonadati</taxon>
        <taxon>Bacteroidota</taxon>
        <taxon>Chitinophagia</taxon>
        <taxon>Chitinophagales</taxon>
        <taxon>Chitinophagaceae</taxon>
        <taxon>Chitinophaga</taxon>
    </lineage>
</organism>
<feature type="transmembrane region" description="Helical" evidence="1">
    <location>
        <begin position="75"/>
        <end position="96"/>
    </location>
</feature>
<keyword evidence="1" id="KW-1133">Transmembrane helix</keyword>
<keyword evidence="1" id="KW-0472">Membrane</keyword>
<name>A0ABZ2Z0K3_9BACT</name>
<protein>
    <submittedName>
        <fullName evidence="4">FecR family protein</fullName>
    </submittedName>
</protein>
<dbReference type="InterPro" id="IPR006860">
    <property type="entry name" value="FecR"/>
</dbReference>
<dbReference type="PANTHER" id="PTHR30273:SF2">
    <property type="entry name" value="PROTEIN FECR"/>
    <property type="match status" value="1"/>
</dbReference>
<dbReference type="PANTHER" id="PTHR30273">
    <property type="entry name" value="PERIPLASMIC SIGNAL SENSOR AND SIGMA FACTOR ACTIVATOR FECR-RELATED"/>
    <property type="match status" value="1"/>
</dbReference>
<accession>A0ABZ2Z0K3</accession>
<gene>
    <name evidence="4" type="ORF">WJU22_23275</name>
</gene>
<dbReference type="Pfam" id="PF04773">
    <property type="entry name" value="FecR"/>
    <property type="match status" value="1"/>
</dbReference>
<evidence type="ECO:0000313" key="5">
    <source>
        <dbReference type="Proteomes" id="UP001449657"/>
    </source>
</evidence>
<dbReference type="InterPro" id="IPR032508">
    <property type="entry name" value="FecR_C"/>
</dbReference>
<dbReference type="InterPro" id="IPR012373">
    <property type="entry name" value="Ferrdict_sens_TM"/>
</dbReference>
<sequence length="377" mass="40983">MNKQTLATLIDRYLDGTATDAEKRLLDAYYNSMQQQSAPVPNAEEDEAMRVQMLAKVLENAGIAPLKTTPVRRLWVRRAAAAAAVVVLSGAAWWMLQPEKPQLATRVKQEPVPQPGKDVATLTLANGQVVVLGDSAGTLPPSQGGALLAAGGDALTYNDEGTASGEPVYNTLKTPAGGKFRLTLSDGTKVWLNAASSIRYPARFTENERKVTVSGEAYFEVKASEAQPFVVSVNDKAAIRVLGTAFNISAYTTDPRIVATLVSGKVQFSAGGNPVILRPSQQAIAGDDGNVTIHDADLEAATAWKDGYFRFHGTDIKTIMRQLERWYDIETEYQGDIQHLFVADIPRDAQLEDILKLLEMTNRVHFTVNGKRVTVKP</sequence>
<dbReference type="Gene3D" id="3.55.50.30">
    <property type="match status" value="1"/>
</dbReference>
<feature type="domain" description="Protein FecR C-terminal" evidence="3">
    <location>
        <begin position="308"/>
        <end position="375"/>
    </location>
</feature>
<evidence type="ECO:0000259" key="3">
    <source>
        <dbReference type="Pfam" id="PF16344"/>
    </source>
</evidence>
<dbReference type="Gene3D" id="2.60.120.1440">
    <property type="match status" value="1"/>
</dbReference>
<reference evidence="4 5" key="1">
    <citation type="submission" date="2024-03" db="EMBL/GenBank/DDBJ databases">
        <title>Chitinophaga caseinilytica sp. nov., a casein hydrolysing bacterium isolated from forest soil.</title>
        <authorList>
            <person name="Lee D.S."/>
            <person name="Han D.M."/>
            <person name="Baek J.H."/>
            <person name="Choi D.G."/>
            <person name="Jeon J.H."/>
            <person name="Jeon C.O."/>
        </authorList>
    </citation>
    <scope>NUCLEOTIDE SEQUENCE [LARGE SCALE GENOMIC DNA]</scope>
    <source>
        <strain evidence="4 5">KACC 19118</strain>
    </source>
</reference>
<keyword evidence="1" id="KW-0812">Transmembrane</keyword>
<proteinExistence type="predicted"/>
<dbReference type="Pfam" id="PF16344">
    <property type="entry name" value="FecR_C"/>
    <property type="match status" value="1"/>
</dbReference>
<evidence type="ECO:0000256" key="1">
    <source>
        <dbReference type="SAM" id="Phobius"/>
    </source>
</evidence>
<dbReference type="RefSeq" id="WP_341840570.1">
    <property type="nucleotide sequence ID" value="NZ_CP149792.1"/>
</dbReference>
<evidence type="ECO:0000259" key="2">
    <source>
        <dbReference type="Pfam" id="PF04773"/>
    </source>
</evidence>
<keyword evidence="5" id="KW-1185">Reference proteome</keyword>